<feature type="compositionally biased region" description="Polar residues" evidence="1">
    <location>
        <begin position="136"/>
        <end position="145"/>
    </location>
</feature>
<dbReference type="EMBL" id="JARAKH010000025">
    <property type="protein sequence ID" value="KAK8390537.1"/>
    <property type="molecule type" value="Genomic_DNA"/>
</dbReference>
<evidence type="ECO:0000313" key="3">
    <source>
        <dbReference type="Proteomes" id="UP001487740"/>
    </source>
</evidence>
<keyword evidence="3" id="KW-1185">Reference proteome</keyword>
<protein>
    <submittedName>
        <fullName evidence="2">Uncharacterized protein</fullName>
    </submittedName>
</protein>
<dbReference type="Proteomes" id="UP001487740">
    <property type="component" value="Unassembled WGS sequence"/>
</dbReference>
<evidence type="ECO:0000313" key="2">
    <source>
        <dbReference type="EMBL" id="KAK8390537.1"/>
    </source>
</evidence>
<organism evidence="2 3">
    <name type="scientific">Scylla paramamosain</name>
    <name type="common">Mud crab</name>
    <dbReference type="NCBI Taxonomy" id="85552"/>
    <lineage>
        <taxon>Eukaryota</taxon>
        <taxon>Metazoa</taxon>
        <taxon>Ecdysozoa</taxon>
        <taxon>Arthropoda</taxon>
        <taxon>Crustacea</taxon>
        <taxon>Multicrustacea</taxon>
        <taxon>Malacostraca</taxon>
        <taxon>Eumalacostraca</taxon>
        <taxon>Eucarida</taxon>
        <taxon>Decapoda</taxon>
        <taxon>Pleocyemata</taxon>
        <taxon>Brachyura</taxon>
        <taxon>Eubrachyura</taxon>
        <taxon>Portunoidea</taxon>
        <taxon>Portunidae</taxon>
        <taxon>Portuninae</taxon>
        <taxon>Scylla</taxon>
    </lineage>
</organism>
<evidence type="ECO:0000256" key="1">
    <source>
        <dbReference type="SAM" id="MobiDB-lite"/>
    </source>
</evidence>
<dbReference type="AlphaFoldDB" id="A0AAW0TSJ2"/>
<feature type="region of interest" description="Disordered" evidence="1">
    <location>
        <begin position="112"/>
        <end position="145"/>
    </location>
</feature>
<feature type="region of interest" description="Disordered" evidence="1">
    <location>
        <begin position="1"/>
        <end position="25"/>
    </location>
</feature>
<reference evidence="2 3" key="1">
    <citation type="submission" date="2023-03" db="EMBL/GenBank/DDBJ databases">
        <title>High-quality genome of Scylla paramamosain provides insights in environmental adaptation.</title>
        <authorList>
            <person name="Zhang L."/>
        </authorList>
    </citation>
    <scope>NUCLEOTIDE SEQUENCE [LARGE SCALE GENOMIC DNA]</scope>
    <source>
        <strain evidence="2">LZ_2023a</strain>
        <tissue evidence="2">Muscle</tissue>
    </source>
</reference>
<sequence>MGSGKSKSSRGMDAPKARGKVKNKEEAIELLRRTSFTHLPKEGREAFFRYLCNDKYPEDKDICDIDPKANGMDESSQKYQFWLHDTTPARSLGYRGPQSQCGVMSRASGCLAPPLMLTAPQEKKPPDPAPPHRTSSRPASPRQQS</sequence>
<accession>A0AAW0TSJ2</accession>
<gene>
    <name evidence="2" type="ORF">O3P69_010309</name>
</gene>
<proteinExistence type="predicted"/>
<comment type="caution">
    <text evidence="2">The sequence shown here is derived from an EMBL/GenBank/DDBJ whole genome shotgun (WGS) entry which is preliminary data.</text>
</comment>
<name>A0AAW0TSJ2_SCYPA</name>